<name>A0A2P5AQF0_TREOI</name>
<evidence type="ECO:0000259" key="1">
    <source>
        <dbReference type="Pfam" id="PF25019"/>
    </source>
</evidence>
<proteinExistence type="predicted"/>
<gene>
    <name evidence="2" type="ORF">TorRG33x02_344300</name>
</gene>
<feature type="domain" description="R13L1/DRL21-like LRR repeat region" evidence="1">
    <location>
        <begin position="92"/>
        <end position="219"/>
    </location>
</feature>
<dbReference type="InParanoid" id="A0A2P5AQF0"/>
<dbReference type="Pfam" id="PF25019">
    <property type="entry name" value="LRR_R13L1-DRL21"/>
    <property type="match status" value="1"/>
</dbReference>
<dbReference type="SUPFAM" id="SSF52058">
    <property type="entry name" value="L domain-like"/>
    <property type="match status" value="1"/>
</dbReference>
<comment type="caution">
    <text evidence="2">The sequence shown here is derived from an EMBL/GenBank/DDBJ whole genome shotgun (WGS) entry which is preliminary data.</text>
</comment>
<dbReference type="EMBL" id="JXTC01000742">
    <property type="protein sequence ID" value="PON38773.1"/>
    <property type="molecule type" value="Genomic_DNA"/>
</dbReference>
<accession>A0A2P5AQF0</accession>
<dbReference type="Proteomes" id="UP000237000">
    <property type="component" value="Unassembled WGS sequence"/>
</dbReference>
<dbReference type="InterPro" id="IPR056789">
    <property type="entry name" value="LRR_R13L1-DRL21"/>
</dbReference>
<dbReference type="InterPro" id="IPR032675">
    <property type="entry name" value="LRR_dom_sf"/>
</dbReference>
<sequence length="436" mass="49308">GDLKLLKYLDLSDTKIEEIPGTVCNLYNLQTLLLKNCFGVTQLPTNIGNLINLRHLHTPPHLKEMPLQIGKIKTLQTLNEFVVSKNSRYAGIKQLKELQDLHGTLEISGLENVVDVKDALEAELKNKKFLNQLELYWDWDDSHVPNDSQKEREVLRALQPHANLKELSLCSYQGTSFPDWVGNHLYTNLVKVILSDCDNCYRLPPLGQLSSLRQLEISGFPIMVRISSEFYSSVGSSAAGTKPFRSLESLYISEMSSLEELSFTEGELEGGVFPRLKELSFEECPRLKVSLPDYLPSLRKLKIKECNRLMPLLPRAQQMEAAFPSLESLSMSYCPGQDSLLEGGLPSSLKQVIIFRCINLTSLDEQTFQHLTSLEKLTIFDCANIRCLPGGLPTSLSYLSIKNCHLLKQRLQRESGEDWYIVENIPTLIVTPDSDY</sequence>
<evidence type="ECO:0000313" key="2">
    <source>
        <dbReference type="EMBL" id="PON38773.1"/>
    </source>
</evidence>
<evidence type="ECO:0000313" key="3">
    <source>
        <dbReference type="Proteomes" id="UP000237000"/>
    </source>
</evidence>
<dbReference type="PANTHER" id="PTHR47186">
    <property type="entry name" value="LEUCINE-RICH REPEAT-CONTAINING PROTEIN 57"/>
    <property type="match status" value="1"/>
</dbReference>
<dbReference type="Gene3D" id="3.80.10.10">
    <property type="entry name" value="Ribonuclease Inhibitor"/>
    <property type="match status" value="2"/>
</dbReference>
<keyword evidence="3" id="KW-1185">Reference proteome</keyword>
<dbReference type="AlphaFoldDB" id="A0A2P5AQF0"/>
<dbReference type="OrthoDB" id="37484at2759"/>
<organism evidence="2 3">
    <name type="scientific">Trema orientale</name>
    <name type="common">Charcoal tree</name>
    <name type="synonym">Celtis orientalis</name>
    <dbReference type="NCBI Taxonomy" id="63057"/>
    <lineage>
        <taxon>Eukaryota</taxon>
        <taxon>Viridiplantae</taxon>
        <taxon>Streptophyta</taxon>
        <taxon>Embryophyta</taxon>
        <taxon>Tracheophyta</taxon>
        <taxon>Spermatophyta</taxon>
        <taxon>Magnoliopsida</taxon>
        <taxon>eudicotyledons</taxon>
        <taxon>Gunneridae</taxon>
        <taxon>Pentapetalae</taxon>
        <taxon>rosids</taxon>
        <taxon>fabids</taxon>
        <taxon>Rosales</taxon>
        <taxon>Cannabaceae</taxon>
        <taxon>Trema</taxon>
    </lineage>
</organism>
<dbReference type="PANTHER" id="PTHR47186:SF42">
    <property type="entry name" value="DISEASE RESISTANCE RPP13-LIKE PROTEIN 1"/>
    <property type="match status" value="1"/>
</dbReference>
<feature type="non-terminal residue" evidence="2">
    <location>
        <position position="1"/>
    </location>
</feature>
<reference evidence="3" key="1">
    <citation type="submission" date="2016-06" db="EMBL/GenBank/DDBJ databases">
        <title>Parallel loss of symbiosis genes in relatives of nitrogen-fixing non-legume Parasponia.</title>
        <authorList>
            <person name="Van Velzen R."/>
            <person name="Holmer R."/>
            <person name="Bu F."/>
            <person name="Rutten L."/>
            <person name="Van Zeijl A."/>
            <person name="Liu W."/>
            <person name="Santuari L."/>
            <person name="Cao Q."/>
            <person name="Sharma T."/>
            <person name="Shen D."/>
            <person name="Roswanjaya Y."/>
            <person name="Wardhani T."/>
            <person name="Kalhor M.S."/>
            <person name="Jansen J."/>
            <person name="Van den Hoogen J."/>
            <person name="Gungor B."/>
            <person name="Hartog M."/>
            <person name="Hontelez J."/>
            <person name="Verver J."/>
            <person name="Yang W.-C."/>
            <person name="Schijlen E."/>
            <person name="Repin R."/>
            <person name="Schilthuizen M."/>
            <person name="Schranz E."/>
            <person name="Heidstra R."/>
            <person name="Miyata K."/>
            <person name="Fedorova E."/>
            <person name="Kohlen W."/>
            <person name="Bisseling T."/>
            <person name="Smit S."/>
            <person name="Geurts R."/>
        </authorList>
    </citation>
    <scope>NUCLEOTIDE SEQUENCE [LARGE SCALE GENOMIC DNA]</scope>
    <source>
        <strain evidence="3">cv. RG33-2</strain>
    </source>
</reference>
<protein>
    <submittedName>
        <fullName evidence="2">LRR domain containing protein</fullName>
    </submittedName>
</protein>